<dbReference type="STRING" id="1085623.GNIT_3338"/>
<dbReference type="eggNOG" id="COG3706">
    <property type="taxonomic scope" value="Bacteria"/>
</dbReference>
<keyword evidence="1" id="KW-0812">Transmembrane</keyword>
<protein>
    <submittedName>
        <fullName evidence="2">Diguanylate cyclase</fullName>
    </submittedName>
</protein>
<organism evidence="2 3">
    <name type="scientific">Glaciecola nitratireducens (strain JCM 12485 / KCTC 12276 / FR1064)</name>
    <dbReference type="NCBI Taxonomy" id="1085623"/>
    <lineage>
        <taxon>Bacteria</taxon>
        <taxon>Pseudomonadati</taxon>
        <taxon>Pseudomonadota</taxon>
        <taxon>Gammaproteobacteria</taxon>
        <taxon>Alteromonadales</taxon>
        <taxon>Alteromonadaceae</taxon>
        <taxon>Brumicola</taxon>
    </lineage>
</organism>
<name>G4QN13_GLANF</name>
<evidence type="ECO:0000313" key="3">
    <source>
        <dbReference type="Proteomes" id="UP000009282"/>
    </source>
</evidence>
<dbReference type="HOGENOM" id="CLU_589069_0_0_6"/>
<accession>G4QN13</accession>
<evidence type="ECO:0000313" key="2">
    <source>
        <dbReference type="EMBL" id="AEP31432.1"/>
    </source>
</evidence>
<proteinExistence type="predicted"/>
<keyword evidence="1" id="KW-0472">Membrane</keyword>
<dbReference type="EMBL" id="CP003060">
    <property type="protein sequence ID" value="AEP31432.1"/>
    <property type="molecule type" value="Genomic_DNA"/>
</dbReference>
<dbReference type="Proteomes" id="UP000009282">
    <property type="component" value="Chromosome"/>
</dbReference>
<dbReference type="AlphaFoldDB" id="G4QN13"/>
<keyword evidence="3" id="KW-1185">Reference proteome</keyword>
<feature type="transmembrane region" description="Helical" evidence="1">
    <location>
        <begin position="18"/>
        <end position="37"/>
    </location>
</feature>
<evidence type="ECO:0000256" key="1">
    <source>
        <dbReference type="SAM" id="Phobius"/>
    </source>
</evidence>
<keyword evidence="1" id="KW-1133">Transmembrane helix</keyword>
<sequence>MLTYAKIMNIFRTLHRSILVLFAVVVVSLVTLIHFSITKIVAEQSRSHQESLSPAVKLVIKQVIEPLHVAETLSKSQELREIMQFSAANDASFNEKKIFATLKRLEQEFNMGFFVALEKQRTQYNSDGTSINLVEGDVNWYFKFRDRPETSVGDIGKWEDTHFYIDIKIFDENNQFIGFFGVAKSLAQFIDVFEKHKATYGNDFIFVDPTGRVMLSSDPALNASNSKFNNLKDTPWYQQTIKKMGVDSKLALTKDAPVEDINNELVNINEQDILVAQVNLDLFNWTMLLMSPLNEKQIEISSGFMFSAITVLAVIFILFLIIYNLLYYFRKDIQTDELVLPYCKMPSDEKIKYVIDSRAYEDDAYLLLIQLNDFYQRPITTKNLPVLTGVGTKISEFLLESVQKLNTESEFGKVNESQWLILLQKTNDDESKRFMENIRHGLATIQTECEKQQEVLKFSTCKVKLSEEDSFISAILRLKPALDNLKTVGKLNNVVDF</sequence>
<feature type="transmembrane region" description="Helical" evidence="1">
    <location>
        <begin position="304"/>
        <end position="326"/>
    </location>
</feature>
<reference evidence="2 3" key="1">
    <citation type="journal article" date="2011" name="J. Bacteriol.">
        <title>Complete genome sequence of seawater bacterium Glaciecola nitratireducens FR1064T.</title>
        <authorList>
            <person name="Bian F."/>
            <person name="Qin Q.L."/>
            <person name="Xie B.B."/>
            <person name="Shu Y.L."/>
            <person name="Zhang X.Y."/>
            <person name="Yu Y."/>
            <person name="Chen B."/>
            <person name="Chen X.L."/>
            <person name="Zhou B.C."/>
            <person name="Zhang Y.Z."/>
        </authorList>
    </citation>
    <scope>NUCLEOTIDE SEQUENCE [LARGE SCALE GENOMIC DNA]</scope>
    <source>
        <strain evidence="3">JCM 12485 / KCTC 12276 / FR1064</strain>
    </source>
</reference>
<dbReference type="KEGG" id="gni:GNIT_3338"/>
<gene>
    <name evidence="2" type="ordered locus">GNIT_3338</name>
</gene>